<evidence type="ECO:0000313" key="6">
    <source>
        <dbReference type="EMBL" id="OBB25316.1"/>
    </source>
</evidence>
<keyword evidence="3" id="KW-0238">DNA-binding</keyword>
<dbReference type="InterPro" id="IPR036388">
    <property type="entry name" value="WH-like_DNA-bd_sf"/>
</dbReference>
<dbReference type="GO" id="GO:0003677">
    <property type="term" value="F:DNA binding"/>
    <property type="evidence" value="ECO:0007669"/>
    <property type="project" value="UniProtKB-KW"/>
</dbReference>
<name>A0A1A0QT27_MYCPR</name>
<dbReference type="EMBL" id="LZSO01000037">
    <property type="protein sequence ID" value="OBB25316.1"/>
    <property type="molecule type" value="Genomic_DNA"/>
</dbReference>
<dbReference type="PROSITE" id="PS50931">
    <property type="entry name" value="HTH_LYSR"/>
    <property type="match status" value="1"/>
</dbReference>
<keyword evidence="2" id="KW-0805">Transcription regulation</keyword>
<evidence type="ECO:0000256" key="3">
    <source>
        <dbReference type="ARBA" id="ARBA00023125"/>
    </source>
</evidence>
<dbReference type="Gene3D" id="3.40.190.290">
    <property type="match status" value="1"/>
</dbReference>
<dbReference type="AlphaFoldDB" id="A0A1A0QT27"/>
<dbReference type="SUPFAM" id="SSF53850">
    <property type="entry name" value="Periplasmic binding protein-like II"/>
    <property type="match status" value="1"/>
</dbReference>
<dbReference type="InterPro" id="IPR050176">
    <property type="entry name" value="LTTR"/>
</dbReference>
<evidence type="ECO:0000259" key="5">
    <source>
        <dbReference type="PROSITE" id="PS50931"/>
    </source>
</evidence>
<dbReference type="InterPro" id="IPR005119">
    <property type="entry name" value="LysR_subst-bd"/>
</dbReference>
<evidence type="ECO:0000256" key="1">
    <source>
        <dbReference type="ARBA" id="ARBA00009437"/>
    </source>
</evidence>
<evidence type="ECO:0000256" key="2">
    <source>
        <dbReference type="ARBA" id="ARBA00023015"/>
    </source>
</evidence>
<proteinExistence type="inferred from homology"/>
<sequence length="298" mass="32885">MFSADNLRFFLEVARTGRLNEAARNLGVDHTTVGRRITALEKTFGERLFDRSPGGWHLTEAGADLLPRAESVESAVIAAYDARTSTAGPLTGTVRMVAPDGFGAFVVAPRLVELRRAHPHLDVELVTATEHGSLSARHFDIAVTLEQPSPRAVHVHHLAGYDLRLYAAPEYLRTAPPIAELADLTDHTLVWYIDALLDVAPLRILESLPHKQRVAVQTNNITGHWTAARSGLGIAPLPEYLGEPDDALEVVLPEKFSARRNYWMVIPREMQQLGRVRAVAQFLRSTVAASPYLAQADW</sequence>
<dbReference type="Pfam" id="PF00126">
    <property type="entry name" value="HTH_1"/>
    <property type="match status" value="1"/>
</dbReference>
<keyword evidence="4" id="KW-0804">Transcription</keyword>
<dbReference type="SUPFAM" id="SSF46785">
    <property type="entry name" value="Winged helix' DNA-binding domain"/>
    <property type="match status" value="1"/>
</dbReference>
<evidence type="ECO:0000256" key="4">
    <source>
        <dbReference type="ARBA" id="ARBA00023163"/>
    </source>
</evidence>
<accession>A0A1A0QT27</accession>
<organism evidence="6 7">
    <name type="scientific">Mycolicibacterium peregrinum</name>
    <name type="common">Mycobacterium peregrinum</name>
    <dbReference type="NCBI Taxonomy" id="43304"/>
    <lineage>
        <taxon>Bacteria</taxon>
        <taxon>Bacillati</taxon>
        <taxon>Actinomycetota</taxon>
        <taxon>Actinomycetes</taxon>
        <taxon>Mycobacteriales</taxon>
        <taxon>Mycobacteriaceae</taxon>
        <taxon>Mycolicibacterium</taxon>
    </lineage>
</organism>
<dbReference type="GO" id="GO:0003700">
    <property type="term" value="F:DNA-binding transcription factor activity"/>
    <property type="evidence" value="ECO:0007669"/>
    <property type="project" value="InterPro"/>
</dbReference>
<gene>
    <name evidence="6" type="ORF">A5792_28395</name>
</gene>
<dbReference type="PANTHER" id="PTHR30579">
    <property type="entry name" value="TRANSCRIPTIONAL REGULATOR"/>
    <property type="match status" value="1"/>
</dbReference>
<protein>
    <submittedName>
        <fullName evidence="6">LysR family transcriptional regulator</fullName>
    </submittedName>
</protein>
<evidence type="ECO:0000313" key="7">
    <source>
        <dbReference type="Proteomes" id="UP000093902"/>
    </source>
</evidence>
<dbReference type="InterPro" id="IPR000847">
    <property type="entry name" value="LysR_HTH_N"/>
</dbReference>
<dbReference type="Proteomes" id="UP000093902">
    <property type="component" value="Unassembled WGS sequence"/>
</dbReference>
<dbReference type="PANTHER" id="PTHR30579:SF3">
    <property type="entry name" value="TRANSCRIPTIONAL REGULATORY PROTEIN"/>
    <property type="match status" value="1"/>
</dbReference>
<dbReference type="RefSeq" id="WP_064935516.1">
    <property type="nucleotide sequence ID" value="NZ_LZSO01000037.1"/>
</dbReference>
<comment type="similarity">
    <text evidence="1">Belongs to the LysR transcriptional regulatory family.</text>
</comment>
<feature type="domain" description="HTH lysR-type" evidence="5">
    <location>
        <begin position="7"/>
        <end position="59"/>
    </location>
</feature>
<dbReference type="InterPro" id="IPR036390">
    <property type="entry name" value="WH_DNA-bd_sf"/>
</dbReference>
<dbReference type="Gene3D" id="1.10.10.10">
    <property type="entry name" value="Winged helix-like DNA-binding domain superfamily/Winged helix DNA-binding domain"/>
    <property type="match status" value="1"/>
</dbReference>
<comment type="caution">
    <text evidence="6">The sequence shown here is derived from an EMBL/GenBank/DDBJ whole genome shotgun (WGS) entry which is preliminary data.</text>
</comment>
<dbReference type="Pfam" id="PF03466">
    <property type="entry name" value="LysR_substrate"/>
    <property type="match status" value="1"/>
</dbReference>
<reference evidence="7" key="1">
    <citation type="submission" date="2016-06" db="EMBL/GenBank/DDBJ databases">
        <authorList>
            <person name="Sutton G."/>
            <person name="Brinkac L."/>
            <person name="Sanka R."/>
            <person name="Adams M."/>
            <person name="Lau E."/>
            <person name="Mehaffy C."/>
            <person name="Tameris M."/>
            <person name="Hatherill M."/>
            <person name="Hanekom W."/>
            <person name="Mahomed H."/>
            <person name="Mcshane H."/>
        </authorList>
    </citation>
    <scope>NUCLEOTIDE SEQUENCE [LARGE SCALE GENOMIC DNA]</scope>
    <source>
        <strain evidence="7">852002-51209_SCH5440388</strain>
    </source>
</reference>